<comment type="caution">
    <text evidence="2">The sequence shown here is derived from an EMBL/GenBank/DDBJ whole genome shotgun (WGS) entry which is preliminary data.</text>
</comment>
<accession>A0A438F6C3</accession>
<proteinExistence type="predicted"/>
<dbReference type="Proteomes" id="UP000288805">
    <property type="component" value="Unassembled WGS sequence"/>
</dbReference>
<evidence type="ECO:0000313" key="3">
    <source>
        <dbReference type="Proteomes" id="UP000288805"/>
    </source>
</evidence>
<feature type="region of interest" description="Disordered" evidence="1">
    <location>
        <begin position="437"/>
        <end position="502"/>
    </location>
</feature>
<protein>
    <submittedName>
        <fullName evidence="2">Mediator of RNA polymerase II transcription subunit 15a</fullName>
    </submittedName>
</protein>
<dbReference type="EMBL" id="QGNW01001119">
    <property type="protein sequence ID" value="RVW55162.1"/>
    <property type="molecule type" value="Genomic_DNA"/>
</dbReference>
<reference evidence="2 3" key="1">
    <citation type="journal article" date="2018" name="PLoS Genet.">
        <title>Population sequencing reveals clonal diversity and ancestral inbreeding in the grapevine cultivar Chardonnay.</title>
        <authorList>
            <person name="Roach M.J."/>
            <person name="Johnson D.L."/>
            <person name="Bohlmann J."/>
            <person name="van Vuuren H.J."/>
            <person name="Jones S.J."/>
            <person name="Pretorius I.S."/>
            <person name="Schmidt S.A."/>
            <person name="Borneman A.R."/>
        </authorList>
    </citation>
    <scope>NUCLEOTIDE SEQUENCE [LARGE SCALE GENOMIC DNA]</scope>
    <source>
        <strain evidence="3">cv. Chardonnay</strain>
        <tissue evidence="2">Leaf</tissue>
    </source>
</reference>
<evidence type="ECO:0000256" key="1">
    <source>
        <dbReference type="SAM" id="MobiDB-lite"/>
    </source>
</evidence>
<sequence length="502" mass="55424">MNDMYLPELIQIYKKFAARYQQVPKSRISLAYKEKLEKVENRIIGILYSNGSRKPDSSVQQEELPMPDMHSLQPVRSQSQTPQVESDLQPMKLQSTVSSMQKNNVDNLHNDLISSLSEVATAQKNIMNPQLSGTKSKSQQLHAVKPLQQDSVGSPHIPHETQQQLKKKEDIMQQQQPAQLGVHKMPQNTMNKEDELKVKQALDFAPGVLQHCSASQHLAYNQHQLKSRGSFVSVPQLLQPVSDQIPQNSLSNVPSPSTPFSQYPMLGDIGGQQATSLMGSATSLVISTPGISSSSLLEEPLQRLIELVKSMSDEALSASINDIESVVNLTDGTAGSLSGNGAGAAIGEDVSATTKVCLEARDFGNQDGTIGKMKVNRCITTAPLRILSGGISDRIKRFTDSETSDMELSVTFRMKKPKLEVLQLLLYFVMIRSHVKRPQASQTRTMGEPDTHRARTVGEPDARTTDEPASIARGPDTHRAHTEDEPDMHRVRTRWASRAHLT</sequence>
<feature type="compositionally biased region" description="Basic and acidic residues" evidence="1">
    <location>
        <begin position="447"/>
        <end position="466"/>
    </location>
</feature>
<feature type="region of interest" description="Disordered" evidence="1">
    <location>
        <begin position="149"/>
        <end position="187"/>
    </location>
</feature>
<gene>
    <name evidence="2" type="primary">MED15A_22</name>
    <name evidence="2" type="ORF">CK203_067150</name>
</gene>
<evidence type="ECO:0000313" key="2">
    <source>
        <dbReference type="EMBL" id="RVW55162.1"/>
    </source>
</evidence>
<name>A0A438F6C3_VITVI</name>
<feature type="compositionally biased region" description="Basic residues" evidence="1">
    <location>
        <begin position="491"/>
        <end position="502"/>
    </location>
</feature>
<feature type="compositionally biased region" description="Basic and acidic residues" evidence="1">
    <location>
        <begin position="475"/>
        <end position="490"/>
    </location>
</feature>
<dbReference type="AlphaFoldDB" id="A0A438F6C3"/>
<organism evidence="2 3">
    <name type="scientific">Vitis vinifera</name>
    <name type="common">Grape</name>
    <dbReference type="NCBI Taxonomy" id="29760"/>
    <lineage>
        <taxon>Eukaryota</taxon>
        <taxon>Viridiplantae</taxon>
        <taxon>Streptophyta</taxon>
        <taxon>Embryophyta</taxon>
        <taxon>Tracheophyta</taxon>
        <taxon>Spermatophyta</taxon>
        <taxon>Magnoliopsida</taxon>
        <taxon>eudicotyledons</taxon>
        <taxon>Gunneridae</taxon>
        <taxon>Pentapetalae</taxon>
        <taxon>rosids</taxon>
        <taxon>Vitales</taxon>
        <taxon>Vitaceae</taxon>
        <taxon>Viteae</taxon>
        <taxon>Vitis</taxon>
    </lineage>
</organism>